<dbReference type="InterPro" id="IPR027417">
    <property type="entry name" value="P-loop_NTPase"/>
</dbReference>
<evidence type="ECO:0000313" key="3">
    <source>
        <dbReference type="Proteomes" id="UP000250140"/>
    </source>
</evidence>
<accession>A0A8E2JSA7</accession>
<dbReference type="Gene3D" id="3.40.50.300">
    <property type="entry name" value="P-loop containing nucleotide triphosphate hydrolases"/>
    <property type="match status" value="1"/>
</dbReference>
<reference evidence="2 3" key="1">
    <citation type="journal article" date="2016" name="Nat. Commun.">
        <title>Ectomycorrhizal ecology is imprinted in the genome of the dominant symbiotic fungus Cenococcum geophilum.</title>
        <authorList>
            <consortium name="DOE Joint Genome Institute"/>
            <person name="Peter M."/>
            <person name="Kohler A."/>
            <person name="Ohm R.A."/>
            <person name="Kuo A."/>
            <person name="Krutzmann J."/>
            <person name="Morin E."/>
            <person name="Arend M."/>
            <person name="Barry K.W."/>
            <person name="Binder M."/>
            <person name="Choi C."/>
            <person name="Clum A."/>
            <person name="Copeland A."/>
            <person name="Grisel N."/>
            <person name="Haridas S."/>
            <person name="Kipfer T."/>
            <person name="LaButti K."/>
            <person name="Lindquist E."/>
            <person name="Lipzen A."/>
            <person name="Maire R."/>
            <person name="Meier B."/>
            <person name="Mihaltcheva S."/>
            <person name="Molinier V."/>
            <person name="Murat C."/>
            <person name="Poggeler S."/>
            <person name="Quandt C.A."/>
            <person name="Sperisen C."/>
            <person name="Tritt A."/>
            <person name="Tisserant E."/>
            <person name="Crous P.W."/>
            <person name="Henrissat B."/>
            <person name="Nehls U."/>
            <person name="Egli S."/>
            <person name="Spatafora J.W."/>
            <person name="Grigoriev I.V."/>
            <person name="Martin F.M."/>
        </authorList>
    </citation>
    <scope>NUCLEOTIDE SEQUENCE [LARGE SCALE GENOMIC DNA]</scope>
    <source>
        <strain evidence="2 3">CBS 207.34</strain>
    </source>
</reference>
<feature type="non-terminal residue" evidence="2">
    <location>
        <position position="223"/>
    </location>
</feature>
<dbReference type="GO" id="GO:0005525">
    <property type="term" value="F:GTP binding"/>
    <property type="evidence" value="ECO:0007669"/>
    <property type="project" value="InterPro"/>
</dbReference>
<gene>
    <name evidence="2" type="ORF">AOQ84DRAFT_276934</name>
</gene>
<feature type="domain" description="G" evidence="1">
    <location>
        <begin position="1"/>
        <end position="80"/>
    </location>
</feature>
<feature type="non-terminal residue" evidence="2">
    <location>
        <position position="1"/>
    </location>
</feature>
<proteinExistence type="predicted"/>
<evidence type="ECO:0000259" key="1">
    <source>
        <dbReference type="Pfam" id="PF01926"/>
    </source>
</evidence>
<keyword evidence="3" id="KW-1185">Reference proteome</keyword>
<organism evidence="2 3">
    <name type="scientific">Glonium stellatum</name>
    <dbReference type="NCBI Taxonomy" id="574774"/>
    <lineage>
        <taxon>Eukaryota</taxon>
        <taxon>Fungi</taxon>
        <taxon>Dikarya</taxon>
        <taxon>Ascomycota</taxon>
        <taxon>Pezizomycotina</taxon>
        <taxon>Dothideomycetes</taxon>
        <taxon>Pleosporomycetidae</taxon>
        <taxon>Gloniales</taxon>
        <taxon>Gloniaceae</taxon>
        <taxon>Glonium</taxon>
    </lineage>
</organism>
<name>A0A8E2JSA7_9PEZI</name>
<dbReference type="Proteomes" id="UP000250140">
    <property type="component" value="Unassembled WGS sequence"/>
</dbReference>
<dbReference type="InterPro" id="IPR006073">
    <property type="entry name" value="GTP-bd"/>
</dbReference>
<dbReference type="SUPFAM" id="SSF52540">
    <property type="entry name" value="P-loop containing nucleoside triphosphate hydrolases"/>
    <property type="match status" value="1"/>
</dbReference>
<evidence type="ECO:0000313" key="2">
    <source>
        <dbReference type="EMBL" id="OCL07324.1"/>
    </source>
</evidence>
<dbReference type="EMBL" id="KV749898">
    <property type="protein sequence ID" value="OCL07324.1"/>
    <property type="molecule type" value="Genomic_DNA"/>
</dbReference>
<dbReference type="OrthoDB" id="8954335at2759"/>
<dbReference type="AlphaFoldDB" id="A0A8E2JSA7"/>
<dbReference type="Pfam" id="PF01926">
    <property type="entry name" value="MMR_HSR1"/>
    <property type="match status" value="1"/>
</dbReference>
<sequence>VMGVTGVGKSTFIQTVTGRQDIAIGHGLASETVNIKEYQFSHQGVNYALIDTPGFDDTYRNDGDIINSILQWLESSYRAGTKLNGIVYLHRLSDQRMPGSALKNLTMFRRLCGPKALGNVVLATTFWESLPDELAEKREKELRDKEDFWGGMIQKGSVVRRLRRGFDSAIRIVGEIALKNKVTFQAQDEMVNQNMSPQKTTAAGGMIHTQLVAEIEQLQNEIK</sequence>
<protein>
    <recommendedName>
        <fullName evidence="1">G domain-containing protein</fullName>
    </recommendedName>
</protein>